<dbReference type="InterPro" id="IPR018225">
    <property type="entry name" value="Transaldolase_AS"/>
</dbReference>
<evidence type="ECO:0000256" key="10">
    <source>
        <dbReference type="ARBA" id="ARBA00048810"/>
    </source>
</evidence>
<dbReference type="Gene3D" id="3.20.20.70">
    <property type="entry name" value="Aldolase class I"/>
    <property type="match status" value="1"/>
</dbReference>
<evidence type="ECO:0000256" key="4">
    <source>
        <dbReference type="ARBA" id="ARBA00008426"/>
    </source>
</evidence>
<gene>
    <name evidence="11" type="primary">tal</name>
    <name evidence="13" type="ORF">E0H73_42620</name>
</gene>
<dbReference type="InterPro" id="IPR013785">
    <property type="entry name" value="Aldolase_TIM"/>
</dbReference>
<evidence type="ECO:0000256" key="5">
    <source>
        <dbReference type="ARBA" id="ARBA00013151"/>
    </source>
</evidence>
<comment type="similarity">
    <text evidence="4 11">Belongs to the transaldolase family. Type 2 subfamily.</text>
</comment>
<dbReference type="PROSITE" id="PS51463">
    <property type="entry name" value="P_GLUCOSE_ISOMERASE_3"/>
    <property type="match status" value="1"/>
</dbReference>
<dbReference type="InterPro" id="IPR046348">
    <property type="entry name" value="SIS_dom_sf"/>
</dbReference>
<comment type="pathway">
    <text evidence="12">Carbohydrate degradation; glycolysis; D-glyceraldehyde 3-phosphate and glycerone phosphate from D-glucose: step 2/4.</text>
</comment>
<comment type="catalytic activity">
    <reaction evidence="12">
        <text>alpha-D-glucose 6-phosphate = beta-D-fructose 6-phosphate</text>
        <dbReference type="Rhea" id="RHEA:11816"/>
        <dbReference type="ChEBI" id="CHEBI:57634"/>
        <dbReference type="ChEBI" id="CHEBI:58225"/>
        <dbReference type="EC" id="5.3.1.9"/>
    </reaction>
</comment>
<evidence type="ECO:0000256" key="6">
    <source>
        <dbReference type="ARBA" id="ARBA00022490"/>
    </source>
</evidence>
<dbReference type="Gene3D" id="3.40.50.10490">
    <property type="entry name" value="Glucose-6-phosphate isomerase like protein, domain 1"/>
    <property type="match status" value="3"/>
</dbReference>
<evidence type="ECO:0000256" key="7">
    <source>
        <dbReference type="ARBA" id="ARBA00022679"/>
    </source>
</evidence>
<keyword evidence="14" id="KW-1185">Reference proteome</keyword>
<dbReference type="InterPro" id="IPR001672">
    <property type="entry name" value="G6P_Isomerase"/>
</dbReference>
<dbReference type="SUPFAM" id="SSF53697">
    <property type="entry name" value="SIS domain"/>
    <property type="match status" value="1"/>
</dbReference>
<comment type="subcellular location">
    <subcellularLocation>
        <location evidence="2 11">Cytoplasm</location>
    </subcellularLocation>
</comment>
<dbReference type="PANTHER" id="PTHR10683">
    <property type="entry name" value="TRANSALDOLASE"/>
    <property type="match status" value="1"/>
</dbReference>
<comment type="catalytic activity">
    <reaction evidence="10 11">
        <text>D-sedoheptulose 7-phosphate + D-glyceraldehyde 3-phosphate = D-erythrose 4-phosphate + beta-D-fructose 6-phosphate</text>
        <dbReference type="Rhea" id="RHEA:17053"/>
        <dbReference type="ChEBI" id="CHEBI:16897"/>
        <dbReference type="ChEBI" id="CHEBI:57483"/>
        <dbReference type="ChEBI" id="CHEBI:57634"/>
        <dbReference type="ChEBI" id="CHEBI:59776"/>
        <dbReference type="EC" id="2.2.1.2"/>
    </reaction>
</comment>
<dbReference type="GO" id="GO:0006096">
    <property type="term" value="P:glycolytic process"/>
    <property type="evidence" value="ECO:0007669"/>
    <property type="project" value="UniProtKB-UniPathway"/>
</dbReference>
<evidence type="ECO:0000313" key="14">
    <source>
        <dbReference type="Proteomes" id="UP000291144"/>
    </source>
</evidence>
<dbReference type="PROSITE" id="PS01054">
    <property type="entry name" value="TRANSALDOLASE_1"/>
    <property type="match status" value="1"/>
</dbReference>
<dbReference type="NCBIfam" id="NF007080">
    <property type="entry name" value="PRK09533.1"/>
    <property type="match status" value="1"/>
</dbReference>
<dbReference type="SUPFAM" id="SSF51569">
    <property type="entry name" value="Aldolase"/>
    <property type="match status" value="1"/>
</dbReference>
<protein>
    <recommendedName>
        <fullName evidence="5 11">Transaldolase</fullName>
        <ecNumber evidence="5 11">2.2.1.2</ecNumber>
    </recommendedName>
</protein>
<evidence type="ECO:0000256" key="8">
    <source>
        <dbReference type="ARBA" id="ARBA00023126"/>
    </source>
</evidence>
<dbReference type="GO" id="GO:0006094">
    <property type="term" value="P:gluconeogenesis"/>
    <property type="evidence" value="ECO:0007669"/>
    <property type="project" value="UniProtKB-KW"/>
</dbReference>
<comment type="pathway">
    <text evidence="3 11">Carbohydrate degradation; pentose phosphate pathway; D-glyceraldehyde 3-phosphate and beta-D-fructose 6-phosphate from D-ribose 5-phosphate and D-xylulose 5-phosphate (non-oxidative stage): step 2/3.</text>
</comment>
<dbReference type="GO" id="GO:0004347">
    <property type="term" value="F:glucose-6-phosphate isomerase activity"/>
    <property type="evidence" value="ECO:0007669"/>
    <property type="project" value="UniProtKB-EC"/>
</dbReference>
<proteinExistence type="inferred from homology"/>
<dbReference type="GO" id="GO:0006098">
    <property type="term" value="P:pentose-phosphate shunt"/>
    <property type="evidence" value="ECO:0007669"/>
    <property type="project" value="UniProtKB-UniRule"/>
</dbReference>
<dbReference type="InterPro" id="IPR001585">
    <property type="entry name" value="TAL/FSA"/>
</dbReference>
<keyword evidence="8 11" id="KW-0570">Pentose shunt</keyword>
<keyword evidence="12" id="KW-0324">Glycolysis</keyword>
<evidence type="ECO:0000256" key="2">
    <source>
        <dbReference type="ARBA" id="ARBA00004496"/>
    </source>
</evidence>
<dbReference type="Proteomes" id="UP000291144">
    <property type="component" value="Unassembled WGS sequence"/>
</dbReference>
<dbReference type="OrthoDB" id="140919at2"/>
<feature type="active site" description="Schiff-base intermediate with substrate" evidence="11">
    <location>
        <position position="140"/>
    </location>
</feature>
<dbReference type="EMBL" id="SJKB01000027">
    <property type="protein sequence ID" value="TCC49233.1"/>
    <property type="molecule type" value="Genomic_DNA"/>
</dbReference>
<evidence type="ECO:0000313" key="13">
    <source>
        <dbReference type="EMBL" id="TCC49233.1"/>
    </source>
</evidence>
<dbReference type="CDD" id="cd00955">
    <property type="entry name" value="Transaldolase_like"/>
    <property type="match status" value="1"/>
</dbReference>
<keyword evidence="6 11" id="KW-0963">Cytoplasm</keyword>
<dbReference type="UniPathway" id="UPA00109">
    <property type="reaction ID" value="UER00181"/>
</dbReference>
<dbReference type="PANTHER" id="PTHR10683:SF31">
    <property type="entry name" value="TRANSALDOLASE"/>
    <property type="match status" value="1"/>
</dbReference>
<keyword evidence="12" id="KW-0312">Gluconeogenesis</keyword>
<dbReference type="EC" id="2.2.1.2" evidence="5 11"/>
<name>A0A4R0JPN3_9ACTN</name>
<evidence type="ECO:0000256" key="12">
    <source>
        <dbReference type="RuleBase" id="RU000612"/>
    </source>
</evidence>
<keyword evidence="7 11" id="KW-0808">Transferase</keyword>
<dbReference type="NCBIfam" id="NF002881">
    <property type="entry name" value="PRK03343.1"/>
    <property type="match status" value="1"/>
</dbReference>
<dbReference type="PRINTS" id="PR00662">
    <property type="entry name" value="G6PISOMERASE"/>
</dbReference>
<dbReference type="InterPro" id="IPR004732">
    <property type="entry name" value="Transaldolase_2"/>
</dbReference>
<comment type="similarity">
    <text evidence="12">Belongs to the GPI family.</text>
</comment>
<evidence type="ECO:0000256" key="1">
    <source>
        <dbReference type="ARBA" id="ARBA00003518"/>
    </source>
</evidence>
<comment type="caution">
    <text evidence="13">The sequence shown here is derived from an EMBL/GenBank/DDBJ whole genome shotgun (WGS) entry which is preliminary data.</text>
</comment>
<sequence length="896" mass="94950">MNDRLKALADAGVSIWLDDLSRERLTSGSLAELIQDKHVVGVTTNPTIFAKAISDADAYAEKISRLAAEGVSTDEAIRVITSDDVRDAADLFKPVYDDTEGQDGRVSIEVEPSLARDTEKTNRQAKELWEAVGRENVFVKIPATKEGLPAITATLAAGISVNVTLIFSLDRYKAVADAFLSGMEQAIENGHDVTKMASVASFFVSRVDTEVDKRLDAIGTDQAKALKGKAAIANARLAFEAYEEIFDTDRWREIETAGAKPQRPLWASTGTKDPSYSPTMYVDNLVTRGVVNTMPEATIKAVEEHSQFSGDTVRGQYDAARKVIADLERLGISYDEVVQVLEDEGVAKFDASWSELQDTVTAALKGAAQVTAPKVSTHNGDWSEVVDRLVSEKIASRIAAKDATIWGPEAESEASIRLGWVDLHETSRPLLAEIEALQADFRSEGLDRVVLSGMGGSSLAPEVITRTAGVELVVLDSTDPSVVARALAGDLSKTVIVVSSKSGGTVETDSHRRTFVKAFTDAGIDAASRVVVVTDPGSPFEKLSADEGYRKTFLADPNIGGRYSALTAFGLVPSGLAGADIAELLDQAAEAAPELQADSTDNPALWLAAVLAASAGRDKAIITAEGSDIVGFPDWAEQLIAESTGKNGTGVLPVAVEVGAPELRSEAADLTNALLAEKATSGVPTALTSGSLGGQFLLWEVATAVAGYLLGINPFDQPDVESAKKAARGLLDAQPEPEAAAFTEGSVEVRGSEGLLDGVDSLQGAVDALLGKLDEKGYLAVMAYLDSERDADLVSVRPALATRTGRPVTFGWGPRFLHSTGQYHKGGHPEGVFLQITGAHPTDVEIPDRPFTFGTLISAQAAGDANVLAERGRPVLRLHLTDPASGVQQFRALFGN</sequence>
<dbReference type="NCBIfam" id="TIGR00876">
    <property type="entry name" value="tal_mycobact"/>
    <property type="match status" value="1"/>
</dbReference>
<evidence type="ECO:0000256" key="3">
    <source>
        <dbReference type="ARBA" id="ARBA00004857"/>
    </source>
</evidence>
<dbReference type="HAMAP" id="MF_00493">
    <property type="entry name" value="Transaldolase_2"/>
    <property type="match status" value="1"/>
</dbReference>
<evidence type="ECO:0000256" key="11">
    <source>
        <dbReference type="HAMAP-Rule" id="MF_00493"/>
    </source>
</evidence>
<dbReference type="UniPathway" id="UPA00115">
    <property type="reaction ID" value="UER00414"/>
</dbReference>
<accession>A0A4R0JPN3</accession>
<dbReference type="AlphaFoldDB" id="A0A4R0JPN3"/>
<evidence type="ECO:0000256" key="9">
    <source>
        <dbReference type="ARBA" id="ARBA00023270"/>
    </source>
</evidence>
<dbReference type="GO" id="GO:0005737">
    <property type="term" value="C:cytoplasm"/>
    <property type="evidence" value="ECO:0007669"/>
    <property type="project" value="UniProtKB-SubCell"/>
</dbReference>
<organism evidence="13 14">
    <name type="scientific">Kribbella pittospori</name>
    <dbReference type="NCBI Taxonomy" id="722689"/>
    <lineage>
        <taxon>Bacteria</taxon>
        <taxon>Bacillati</taxon>
        <taxon>Actinomycetota</taxon>
        <taxon>Actinomycetes</taxon>
        <taxon>Propionibacteriales</taxon>
        <taxon>Kribbellaceae</taxon>
        <taxon>Kribbella</taxon>
    </lineage>
</organism>
<dbReference type="Pfam" id="PF00342">
    <property type="entry name" value="PGI"/>
    <property type="match status" value="1"/>
</dbReference>
<keyword evidence="9 11" id="KW-0704">Schiff base</keyword>
<comment type="function">
    <text evidence="1 11">Transaldolase is important for the balance of metabolites in the pentose-phosphate pathway.</text>
</comment>
<dbReference type="GO" id="GO:0097367">
    <property type="term" value="F:carbohydrate derivative binding"/>
    <property type="evidence" value="ECO:0007669"/>
    <property type="project" value="InterPro"/>
</dbReference>
<dbReference type="RefSeq" id="WP_131366507.1">
    <property type="nucleotide sequence ID" value="NZ_SJKB01000027.1"/>
</dbReference>
<reference evidence="13 14" key="1">
    <citation type="submission" date="2019-02" db="EMBL/GenBank/DDBJ databases">
        <title>Kribbella capetownensis sp. nov. and Kribbella speibonae sp. nov., isolated from soil.</title>
        <authorList>
            <person name="Curtis S.M."/>
            <person name="Norton I."/>
            <person name="Everest G.J."/>
            <person name="Meyers P.R."/>
        </authorList>
    </citation>
    <scope>NUCLEOTIDE SEQUENCE [LARGE SCALE GENOMIC DNA]</scope>
    <source>
        <strain evidence="13 14">NRRL B-24813</strain>
    </source>
</reference>
<keyword evidence="12 13" id="KW-0413">Isomerase</keyword>
<dbReference type="GO" id="GO:0004801">
    <property type="term" value="F:transaldolase activity"/>
    <property type="evidence" value="ECO:0007669"/>
    <property type="project" value="UniProtKB-UniRule"/>
</dbReference>
<dbReference type="Pfam" id="PF00923">
    <property type="entry name" value="TAL_FSA"/>
    <property type="match status" value="1"/>
</dbReference>